<name>X1IBJ0_9ZZZZ</name>
<proteinExistence type="predicted"/>
<accession>X1IBJ0</accession>
<evidence type="ECO:0000313" key="2">
    <source>
        <dbReference type="EMBL" id="GAH79047.1"/>
    </source>
</evidence>
<dbReference type="CDD" id="cd00761">
    <property type="entry name" value="Glyco_tranf_GTA_type"/>
    <property type="match status" value="1"/>
</dbReference>
<dbReference type="Gene3D" id="3.90.550.10">
    <property type="entry name" value="Spore Coat Polysaccharide Biosynthesis Protein SpsA, Chain A"/>
    <property type="match status" value="1"/>
</dbReference>
<gene>
    <name evidence="2" type="ORF">S03H2_62702</name>
</gene>
<reference evidence="2" key="1">
    <citation type="journal article" date="2014" name="Front. Microbiol.">
        <title>High frequency of phylogenetically diverse reductive dehalogenase-homologous genes in deep subseafloor sedimentary metagenomes.</title>
        <authorList>
            <person name="Kawai M."/>
            <person name="Futagami T."/>
            <person name="Toyoda A."/>
            <person name="Takaki Y."/>
            <person name="Nishi S."/>
            <person name="Hori S."/>
            <person name="Arai W."/>
            <person name="Tsubouchi T."/>
            <person name="Morono Y."/>
            <person name="Uchiyama I."/>
            <person name="Ito T."/>
            <person name="Fujiyama A."/>
            <person name="Inagaki F."/>
            <person name="Takami H."/>
        </authorList>
    </citation>
    <scope>NUCLEOTIDE SEQUENCE</scope>
    <source>
        <strain evidence="2">Expedition CK06-06</strain>
    </source>
</reference>
<comment type="caution">
    <text evidence="2">The sequence shown here is derived from an EMBL/GenBank/DDBJ whole genome shotgun (WGS) entry which is preliminary data.</text>
</comment>
<protein>
    <recommendedName>
        <fullName evidence="1">Glycosyltransferase 2-like domain-containing protein</fullName>
    </recommendedName>
</protein>
<feature type="domain" description="Glycosyltransferase 2-like" evidence="1">
    <location>
        <begin position="16"/>
        <end position="119"/>
    </location>
</feature>
<dbReference type="InterPro" id="IPR029044">
    <property type="entry name" value="Nucleotide-diphossugar_trans"/>
</dbReference>
<dbReference type="SUPFAM" id="SSF53448">
    <property type="entry name" value="Nucleotide-diphospho-sugar transferases"/>
    <property type="match status" value="1"/>
</dbReference>
<dbReference type="InterPro" id="IPR001173">
    <property type="entry name" value="Glyco_trans_2-like"/>
</dbReference>
<organism evidence="2">
    <name type="scientific">marine sediment metagenome</name>
    <dbReference type="NCBI Taxonomy" id="412755"/>
    <lineage>
        <taxon>unclassified sequences</taxon>
        <taxon>metagenomes</taxon>
        <taxon>ecological metagenomes</taxon>
    </lineage>
</organism>
<sequence length="189" mass="22135">MKPKITVQTSIWRPGYIDSITQALKDQTLTDFELILIDDLWEQRKDVVKEYIGNAFPFKHIPPRELSPYAMPCAAMNTGLIHAEGELIYLMNDYMYIHPRTLERHWEIYSKYGPKVLISGPLGEPTPIPLKDNFNFVIPENLISIFREPFRPVWPEALPPDWRLSNICKVLITENLYENDDNAWFWAGR</sequence>
<dbReference type="Pfam" id="PF00535">
    <property type="entry name" value="Glycos_transf_2"/>
    <property type="match status" value="1"/>
</dbReference>
<dbReference type="AlphaFoldDB" id="X1IBJ0"/>
<dbReference type="EMBL" id="BARU01040571">
    <property type="protein sequence ID" value="GAH79047.1"/>
    <property type="molecule type" value="Genomic_DNA"/>
</dbReference>
<evidence type="ECO:0000259" key="1">
    <source>
        <dbReference type="Pfam" id="PF00535"/>
    </source>
</evidence>
<feature type="non-terminal residue" evidence="2">
    <location>
        <position position="189"/>
    </location>
</feature>